<evidence type="ECO:0000313" key="3">
    <source>
        <dbReference type="Proteomes" id="UP000571817"/>
    </source>
</evidence>
<dbReference type="Proteomes" id="UP000571817">
    <property type="component" value="Unassembled WGS sequence"/>
</dbReference>
<protein>
    <submittedName>
        <fullName evidence="2">Uncharacterized protein</fullName>
    </submittedName>
</protein>
<reference evidence="2 3" key="1">
    <citation type="submission" date="2020-07" db="EMBL/GenBank/DDBJ databases">
        <title>Sequencing the genomes of 1000 actinobacteria strains.</title>
        <authorList>
            <person name="Klenk H.-P."/>
        </authorList>
    </citation>
    <scope>NUCLEOTIDE SEQUENCE [LARGE SCALE GENOMIC DNA]</scope>
    <source>
        <strain evidence="2 3">DSM 29531</strain>
    </source>
</reference>
<sequence length="187" mass="20586">MPKREGMPQWLQTQLIADGTMTAARITHRHQQRACPSCHSARTTPIPAWEAAAVWLDPTPLDSGGELAALMDGATTFHFYPDEVIERRFAHDITDAPALSGIVLRPNICGKRQLSQPTKTISTTVDPLSEQEQHMTTILGIDPSLTRTAVAVIQPETWPCVTSRRKEPRPTPSPTGQTSPAHCRTHL</sequence>
<evidence type="ECO:0000313" key="2">
    <source>
        <dbReference type="EMBL" id="NYJ76076.1"/>
    </source>
</evidence>
<dbReference type="AlphaFoldDB" id="A0A853DEU3"/>
<keyword evidence="3" id="KW-1185">Reference proteome</keyword>
<dbReference type="RefSeq" id="WP_179483177.1">
    <property type="nucleotide sequence ID" value="NZ_JACCFW010000001.1"/>
</dbReference>
<accession>A0A853DEU3</accession>
<comment type="caution">
    <text evidence="2">The sequence shown here is derived from an EMBL/GenBank/DDBJ whole genome shotgun (WGS) entry which is preliminary data.</text>
</comment>
<proteinExistence type="predicted"/>
<dbReference type="EMBL" id="JACCFW010000001">
    <property type="protein sequence ID" value="NYJ76076.1"/>
    <property type="molecule type" value="Genomic_DNA"/>
</dbReference>
<organism evidence="2 3">
    <name type="scientific">Allobranchiibius huperziae</name>
    <dbReference type="NCBI Taxonomy" id="1874116"/>
    <lineage>
        <taxon>Bacteria</taxon>
        <taxon>Bacillati</taxon>
        <taxon>Actinomycetota</taxon>
        <taxon>Actinomycetes</taxon>
        <taxon>Micrococcales</taxon>
        <taxon>Dermacoccaceae</taxon>
        <taxon>Allobranchiibius</taxon>
    </lineage>
</organism>
<evidence type="ECO:0000256" key="1">
    <source>
        <dbReference type="SAM" id="MobiDB-lite"/>
    </source>
</evidence>
<feature type="region of interest" description="Disordered" evidence="1">
    <location>
        <begin position="161"/>
        <end position="187"/>
    </location>
</feature>
<gene>
    <name evidence="2" type="ORF">HNR15_003039</name>
</gene>
<name>A0A853DEU3_9MICO</name>